<dbReference type="KEGG" id="pry:Prubr_17960"/>
<accession>A0A810MZJ2</accession>
<dbReference type="Gene3D" id="3.40.50.10770">
    <property type="entry name" value="Hypothetical protein VC1899 like domain (Restriction endonuclease-like)"/>
    <property type="match status" value="1"/>
</dbReference>
<sequence>MDTLDQMNDRLRRIFRGEETFGEGKAVEQARRYRLTEMLSTTVARARENSANVAVPTFDLLISLSGFSPETTIFAYELLRPRRLLIVGSDRTRDSVDTIWSALQGKLAISDLQHVQCDPVDPLDIYRIVHRAVPGSNDSGKRPRVIIDITGGKKVMSASAALAAAQLDLPLCYIDGHFDVELRQSRPGTERLVILPNPTELFGEREIRAAESAFRHGAYAAAHARFAEIAESVFEPARARFLRDLADLYQAWCDLDFAGLPDRVRVMRERLRDPGYRPGRSIVDRLARQLDFLDRLATDQSGPALLLNFYLLGEHYSKLGRHDFAALLYYRTIENSFSLRLASRYAGFSCRKPDYALLSDDQEALADKFQRLASEVHRRPVAGLPWRIGLMDAAILLVAVDDPMMPATQIKDVNGLRHLSGLSEARNQSVLAHGSVSVTPKLSEELRNRAGVNLRGYWRLDRTDADVDTLIRTLQFVVEV</sequence>
<dbReference type="AlphaFoldDB" id="A0A810MZJ2"/>
<dbReference type="InterPro" id="IPR011335">
    <property type="entry name" value="Restrct_endonuc-II-like"/>
</dbReference>
<dbReference type="Pfam" id="PF09670">
    <property type="entry name" value="Cas_Cas02710"/>
    <property type="match status" value="1"/>
</dbReference>
<evidence type="ECO:0000313" key="2">
    <source>
        <dbReference type="Proteomes" id="UP000680866"/>
    </source>
</evidence>
<dbReference type="SUPFAM" id="SSF52980">
    <property type="entry name" value="Restriction endonuclease-like"/>
    <property type="match status" value="1"/>
</dbReference>
<keyword evidence="2" id="KW-1185">Reference proteome</keyword>
<reference evidence="1" key="1">
    <citation type="submission" date="2020-08" db="EMBL/GenBank/DDBJ databases">
        <title>Whole genome shotgun sequence of Polymorphospora rubra NBRC 101157.</title>
        <authorList>
            <person name="Komaki H."/>
            <person name="Tamura T."/>
        </authorList>
    </citation>
    <scope>NUCLEOTIDE SEQUENCE</scope>
    <source>
        <strain evidence="1">NBRC 101157</strain>
    </source>
</reference>
<organism evidence="1 2">
    <name type="scientific">Polymorphospora rubra</name>
    <dbReference type="NCBI Taxonomy" id="338584"/>
    <lineage>
        <taxon>Bacteria</taxon>
        <taxon>Bacillati</taxon>
        <taxon>Actinomycetota</taxon>
        <taxon>Actinomycetes</taxon>
        <taxon>Micromonosporales</taxon>
        <taxon>Micromonosporaceae</taxon>
        <taxon>Polymorphospora</taxon>
    </lineage>
</organism>
<evidence type="ECO:0000313" key="1">
    <source>
        <dbReference type="EMBL" id="BCJ64775.1"/>
    </source>
</evidence>
<dbReference type="Proteomes" id="UP000680866">
    <property type="component" value="Chromosome"/>
</dbReference>
<protein>
    <recommendedName>
        <fullName evidence="3">CRISPR-associated protein</fullName>
    </recommendedName>
</protein>
<proteinExistence type="predicted"/>
<dbReference type="EMBL" id="AP023359">
    <property type="protein sequence ID" value="BCJ64775.1"/>
    <property type="molecule type" value="Genomic_DNA"/>
</dbReference>
<name>A0A810MZJ2_9ACTN</name>
<evidence type="ECO:0008006" key="3">
    <source>
        <dbReference type="Google" id="ProtNLM"/>
    </source>
</evidence>
<gene>
    <name evidence="1" type="ORF">Prubr_17960</name>
</gene>